<dbReference type="Pfam" id="PF13649">
    <property type="entry name" value="Methyltransf_25"/>
    <property type="match status" value="1"/>
</dbReference>
<evidence type="ECO:0000256" key="2">
    <source>
        <dbReference type="ARBA" id="ARBA00022679"/>
    </source>
</evidence>
<dbReference type="PANTHER" id="PTHR43861:SF1">
    <property type="entry name" value="TRANS-ACONITATE 2-METHYLTRANSFERASE"/>
    <property type="match status" value="1"/>
</dbReference>
<keyword evidence="2 4" id="KW-0808">Transferase</keyword>
<keyword evidence="5" id="KW-1185">Reference proteome</keyword>
<organism evidence="4 5">
    <name type="scientific">Paraglaciecola psychrophila 170</name>
    <dbReference type="NCBI Taxonomy" id="1129794"/>
    <lineage>
        <taxon>Bacteria</taxon>
        <taxon>Pseudomonadati</taxon>
        <taxon>Pseudomonadota</taxon>
        <taxon>Gammaproteobacteria</taxon>
        <taxon>Alteromonadales</taxon>
        <taxon>Alteromonadaceae</taxon>
        <taxon>Paraglaciecola</taxon>
    </lineage>
</organism>
<evidence type="ECO:0000313" key="4">
    <source>
        <dbReference type="EMBL" id="AGH46783.1"/>
    </source>
</evidence>
<sequence length="206" mass="22913">MDTVELSKLTGSTIGHYQHNATDYRNGTWGHDVSQNRAALVAALGDKTPCRILDFGCGPGRDLLAFKALGIEAVGLDGSEEFCNMAREASGCQVLQQNFISLNLMAATYDGIFANASLFHVPTQELPRVLRELNAALKPKGILLTSNPRGNDEQSLQGERFGAYHSPDTWTALLQQAQFEPIEHYYRPKGLPRHQQPWFVSVWRKK</sequence>
<gene>
    <name evidence="4" type="ORF">C427_4684</name>
</gene>
<feature type="domain" description="Methyltransferase" evidence="3">
    <location>
        <begin position="52"/>
        <end position="141"/>
    </location>
</feature>
<dbReference type="Gene3D" id="3.40.50.150">
    <property type="entry name" value="Vaccinia Virus protein VP39"/>
    <property type="match status" value="1"/>
</dbReference>
<dbReference type="AlphaFoldDB" id="K6ZVE4"/>
<dbReference type="InterPro" id="IPR029063">
    <property type="entry name" value="SAM-dependent_MTases_sf"/>
</dbReference>
<keyword evidence="1 4" id="KW-0489">Methyltransferase</keyword>
<accession>K6ZVE4</accession>
<dbReference type="KEGG" id="gps:C427_4684"/>
<dbReference type="GO" id="GO:0008168">
    <property type="term" value="F:methyltransferase activity"/>
    <property type="evidence" value="ECO:0007669"/>
    <property type="project" value="UniProtKB-KW"/>
</dbReference>
<dbReference type="PATRIC" id="fig|1129794.4.peg.4664"/>
<name>K6ZVE4_9ALTE</name>
<keyword evidence="4" id="KW-0830">Ubiquinone</keyword>
<proteinExistence type="predicted"/>
<protein>
    <submittedName>
        <fullName evidence="4">Ubiquinone/menaquinone biosynthesis methyltransferase ubie</fullName>
    </submittedName>
</protein>
<dbReference type="EMBL" id="CP003837">
    <property type="protein sequence ID" value="AGH46783.1"/>
    <property type="molecule type" value="Genomic_DNA"/>
</dbReference>
<dbReference type="HOGENOM" id="CLU_057823_2_1_6"/>
<dbReference type="SUPFAM" id="SSF53335">
    <property type="entry name" value="S-adenosyl-L-methionine-dependent methyltransferases"/>
    <property type="match status" value="1"/>
</dbReference>
<reference evidence="4 5" key="1">
    <citation type="journal article" date="2013" name="Genome Announc.">
        <title>Complete Genome Sequence of Glaciecola psychrophila Strain 170T.</title>
        <authorList>
            <person name="Yin J."/>
            <person name="Chen J."/>
            <person name="Liu G."/>
            <person name="Yu Y."/>
            <person name="Song L."/>
            <person name="Wang X."/>
            <person name="Qu X."/>
        </authorList>
    </citation>
    <scope>NUCLEOTIDE SEQUENCE [LARGE SCALE GENOMIC DNA]</scope>
    <source>
        <strain evidence="4 5">170</strain>
    </source>
</reference>
<dbReference type="PANTHER" id="PTHR43861">
    <property type="entry name" value="TRANS-ACONITATE 2-METHYLTRANSFERASE-RELATED"/>
    <property type="match status" value="1"/>
</dbReference>
<dbReference type="InterPro" id="IPR041698">
    <property type="entry name" value="Methyltransf_25"/>
</dbReference>
<dbReference type="OrthoDB" id="9804086at2"/>
<evidence type="ECO:0000313" key="5">
    <source>
        <dbReference type="Proteomes" id="UP000011864"/>
    </source>
</evidence>
<dbReference type="RefSeq" id="WP_007642324.1">
    <property type="nucleotide sequence ID" value="NC_020514.1"/>
</dbReference>
<evidence type="ECO:0000259" key="3">
    <source>
        <dbReference type="Pfam" id="PF13649"/>
    </source>
</evidence>
<dbReference type="CDD" id="cd02440">
    <property type="entry name" value="AdoMet_MTases"/>
    <property type="match status" value="1"/>
</dbReference>
<dbReference type="Proteomes" id="UP000011864">
    <property type="component" value="Chromosome"/>
</dbReference>
<dbReference type="GO" id="GO:0032259">
    <property type="term" value="P:methylation"/>
    <property type="evidence" value="ECO:0007669"/>
    <property type="project" value="UniProtKB-KW"/>
</dbReference>
<dbReference type="eggNOG" id="COG2226">
    <property type="taxonomic scope" value="Bacteria"/>
</dbReference>
<evidence type="ECO:0000256" key="1">
    <source>
        <dbReference type="ARBA" id="ARBA00022603"/>
    </source>
</evidence>